<dbReference type="InterPro" id="IPR053793">
    <property type="entry name" value="PB1-like"/>
</dbReference>
<organism evidence="13">
    <name type="scientific">Spirodela intermedia</name>
    <name type="common">Intermediate duckweed</name>
    <dbReference type="NCBI Taxonomy" id="51605"/>
    <lineage>
        <taxon>Eukaryota</taxon>
        <taxon>Viridiplantae</taxon>
        <taxon>Streptophyta</taxon>
        <taxon>Embryophyta</taxon>
        <taxon>Tracheophyta</taxon>
        <taxon>Spermatophyta</taxon>
        <taxon>Magnoliopsida</taxon>
        <taxon>Liliopsida</taxon>
        <taxon>Araceae</taxon>
        <taxon>Lemnoideae</taxon>
        <taxon>Spirodela</taxon>
    </lineage>
</organism>
<feature type="region of interest" description="Disordered" evidence="10">
    <location>
        <begin position="755"/>
        <end position="779"/>
    </location>
</feature>
<evidence type="ECO:0000256" key="10">
    <source>
        <dbReference type="SAM" id="MobiDB-lite"/>
    </source>
</evidence>
<evidence type="ECO:0000256" key="3">
    <source>
        <dbReference type="ARBA" id="ARBA00007853"/>
    </source>
</evidence>
<evidence type="ECO:0000256" key="7">
    <source>
        <dbReference type="ARBA" id="ARBA00023242"/>
    </source>
</evidence>
<feature type="compositionally biased region" description="Polar residues" evidence="10">
    <location>
        <begin position="632"/>
        <end position="641"/>
    </location>
</feature>
<keyword evidence="6 9" id="KW-0804">Transcription</keyword>
<feature type="domain" description="TF-B3" evidence="11">
    <location>
        <begin position="136"/>
        <end position="238"/>
    </location>
</feature>
<evidence type="ECO:0000259" key="12">
    <source>
        <dbReference type="PROSITE" id="PS51745"/>
    </source>
</evidence>
<feature type="region of interest" description="Disordered" evidence="10">
    <location>
        <begin position="463"/>
        <end position="494"/>
    </location>
</feature>
<dbReference type="PANTHER" id="PTHR31384:SF9">
    <property type="entry name" value="AUXIN RESPONSE FACTOR 19"/>
    <property type="match status" value="1"/>
</dbReference>
<dbReference type="Gene3D" id="2.40.330.10">
    <property type="entry name" value="DNA-binding pseudobarrel domain"/>
    <property type="match status" value="1"/>
</dbReference>
<dbReference type="AlphaFoldDB" id="A0A7I8JLM4"/>
<keyword evidence="4 9" id="KW-0805">Transcription regulation</keyword>
<evidence type="ECO:0000256" key="5">
    <source>
        <dbReference type="ARBA" id="ARBA00023125"/>
    </source>
</evidence>
<dbReference type="InterPro" id="IPR015300">
    <property type="entry name" value="DNA-bd_pseudobarrel_sf"/>
</dbReference>
<dbReference type="SMART" id="SM01019">
    <property type="entry name" value="B3"/>
    <property type="match status" value="1"/>
</dbReference>
<protein>
    <recommendedName>
        <fullName evidence="9">Auxin response factor</fullName>
    </recommendedName>
</protein>
<dbReference type="SUPFAM" id="SSF54277">
    <property type="entry name" value="CAD &amp; PB1 domains"/>
    <property type="match status" value="1"/>
</dbReference>
<feature type="region of interest" description="Disordered" evidence="10">
    <location>
        <begin position="819"/>
        <end position="844"/>
    </location>
</feature>
<evidence type="ECO:0000259" key="11">
    <source>
        <dbReference type="PROSITE" id="PS50863"/>
    </source>
</evidence>
<dbReference type="EMBL" id="LR743600">
    <property type="protein sequence ID" value="CAA2631129.1"/>
    <property type="molecule type" value="Genomic_DNA"/>
</dbReference>
<feature type="compositionally biased region" description="Gly residues" evidence="10">
    <location>
        <begin position="1"/>
        <end position="24"/>
    </location>
</feature>
<feature type="region of interest" description="Disordered" evidence="10">
    <location>
        <begin position="564"/>
        <end position="590"/>
    </location>
</feature>
<dbReference type="InterPro" id="IPR003340">
    <property type="entry name" value="B3_DNA-bd"/>
</dbReference>
<evidence type="ECO:0000256" key="4">
    <source>
        <dbReference type="ARBA" id="ARBA00023015"/>
    </source>
</evidence>
<dbReference type="Pfam" id="PF06507">
    <property type="entry name" value="ARF_AD"/>
    <property type="match status" value="1"/>
</dbReference>
<dbReference type="PROSITE" id="PS50863">
    <property type="entry name" value="B3"/>
    <property type="match status" value="1"/>
</dbReference>
<dbReference type="FunFam" id="2.40.330.10:FF:000001">
    <property type="entry name" value="Auxin response factor"/>
    <property type="match status" value="1"/>
</dbReference>
<gene>
    <name evidence="13" type="ORF">SI7747_13016775</name>
</gene>
<dbReference type="InterPro" id="IPR044835">
    <property type="entry name" value="ARF_plant"/>
</dbReference>
<dbReference type="GO" id="GO:0005634">
    <property type="term" value="C:nucleus"/>
    <property type="evidence" value="ECO:0007669"/>
    <property type="project" value="UniProtKB-SubCell"/>
</dbReference>
<feature type="region of interest" description="Disordered" evidence="10">
    <location>
        <begin position="1"/>
        <end position="25"/>
    </location>
</feature>
<dbReference type="GO" id="GO:0003677">
    <property type="term" value="F:DNA binding"/>
    <property type="evidence" value="ECO:0007669"/>
    <property type="project" value="UniProtKB-KW"/>
</dbReference>
<reference evidence="13 14" key="1">
    <citation type="submission" date="2019-12" db="EMBL/GenBank/DDBJ databases">
        <authorList>
            <person name="Scholz U."/>
            <person name="Mascher M."/>
            <person name="Fiebig A."/>
        </authorList>
    </citation>
    <scope>NUCLEOTIDE SEQUENCE</scope>
</reference>
<keyword evidence="7 9" id="KW-0539">Nucleus</keyword>
<dbReference type="GO" id="GO:0009734">
    <property type="term" value="P:auxin-activated signaling pathway"/>
    <property type="evidence" value="ECO:0007669"/>
    <property type="project" value="UniProtKB-KW"/>
</dbReference>
<dbReference type="FunFam" id="3.10.20.90:FF:000047">
    <property type="entry name" value="Auxin response factor"/>
    <property type="match status" value="1"/>
</dbReference>
<dbReference type="Proteomes" id="UP001189122">
    <property type="component" value="Unassembled WGS sequence"/>
</dbReference>
<dbReference type="Pfam" id="PF02362">
    <property type="entry name" value="B3"/>
    <property type="match status" value="1"/>
</dbReference>
<comment type="subcellular location">
    <subcellularLocation>
        <location evidence="2 9">Nucleus</location>
    </subcellularLocation>
</comment>
<keyword evidence="14" id="KW-1185">Reference proteome</keyword>
<name>A0A7I8JLM4_SPIIN</name>
<dbReference type="CDD" id="cd10017">
    <property type="entry name" value="B3_DNA"/>
    <property type="match status" value="1"/>
</dbReference>
<keyword evidence="8 9" id="KW-0927">Auxin signaling pathway</keyword>
<dbReference type="InterPro" id="IPR010525">
    <property type="entry name" value="ARF_dom"/>
</dbReference>
<evidence type="ECO:0000256" key="8">
    <source>
        <dbReference type="ARBA" id="ARBA00023294"/>
    </source>
</evidence>
<comment type="similarity">
    <text evidence="3 9">Belongs to the ARF family.</text>
</comment>
<keyword evidence="5 9" id="KW-0238">DNA-binding</keyword>
<dbReference type="FunFam" id="2.30.30.1040:FF:000001">
    <property type="entry name" value="Auxin response factor"/>
    <property type="match status" value="1"/>
</dbReference>
<evidence type="ECO:0000256" key="6">
    <source>
        <dbReference type="ARBA" id="ARBA00023163"/>
    </source>
</evidence>
<feature type="region of interest" description="Disordered" evidence="10">
    <location>
        <begin position="631"/>
        <end position="650"/>
    </location>
</feature>
<feature type="compositionally biased region" description="Low complexity" evidence="10">
    <location>
        <begin position="755"/>
        <end position="770"/>
    </location>
</feature>
<feature type="compositionally biased region" description="Basic and acidic residues" evidence="10">
    <location>
        <begin position="463"/>
        <end position="475"/>
    </location>
</feature>
<evidence type="ECO:0000256" key="2">
    <source>
        <dbReference type="ARBA" id="ARBA00004123"/>
    </source>
</evidence>
<dbReference type="Gene3D" id="2.30.30.1040">
    <property type="match status" value="1"/>
</dbReference>
<dbReference type="PROSITE" id="PS51745">
    <property type="entry name" value="PB1"/>
    <property type="match status" value="1"/>
</dbReference>
<evidence type="ECO:0000313" key="14">
    <source>
        <dbReference type="Proteomes" id="UP001189122"/>
    </source>
</evidence>
<feature type="compositionally biased region" description="Polar residues" evidence="10">
    <location>
        <begin position="477"/>
        <end position="488"/>
    </location>
</feature>
<accession>A0A7I8JLM4</accession>
<proteinExistence type="inferred from homology"/>
<sequence>MKAPGSAGGAVSRGGTSSEGGGETNGINEELWYACAGPLVSLPPKEASLSTSPRATASRSIAATMQRNSDAQIPSYPNLPWKLVCLLHSVSLHADPETDDVFAQMTLQPLNSKNDEGVATTSDLGLKPERSQTEFFCKTLTASDTSTHGGFSVPRRAAENVFPPLDYSMQPPAQELQARDLHGNIWTFRHIYRGQPKRHLLTTGWSTFVSGKRLVAGDSVLFIRGGKKELLLGIRRANRQPSNISSSVLSSESIQIGILAAAAHAYASRSRFTIFYNPRASPSAFVIPLAKYKTAIYSYHVDFGTRFRMMLEAEDSGKRRHTGTITGIGDLDPVRWRNSKWRNLQVEWDESAPGERRDRVSVWEIELVQAPFVICSSPPFPGSRQLRRPGLLDDDGGDPTEMENLLKRAAPWLGYEICFDDSGSPNAVVSTGPYASQRLNMQNLSLADPRKRSSLQNCERIDASRTHEETERFDQLSRLQVPTGQRQPQDIGPQKRLHLYCGQAYPSNLSESQLSQNPVFARSQILQQQQPQFLTPQAQRSGGGITLHQTQEQLPLQQFQDWQAQLQQPQRLSQQQSPLEQQPAPQPPQQVLEQQTMVIEETQPMPGTQSLTQHPRQRVFPYPTELPRSVAAQHSSANTLPGTGGCRLTSGGSPPVLTQEDTAPFFFASTNSTNSFPVLAQTASSVEACRHAVMAAEVPGSFEDLATAAGRTVNQQKPEVKPSIPVIPKTQSQARVGTIAPQASSYAYTTARMDLPSSSSPGTSASLSPADATHTYPLSSFSGQRSAVYRDAAVDESAGPPDAGNRVIFGVAMDNILGTPTPSDPLSGAKADASPGKEHRSRPHLASADMTHDYDAHQQEAVSAMFAQSFGAVSDMAFSAVDSTISDGSVLTRPSSWTTPPPFQRRRTYTKVYKRGAVGRSIDVARYSGYDKLKRDLARMFSIEGQLEDRQRMGWKLVYVDHENDVLLVGDDPWEEFVNCVRCIKILSPQEVEQMSLDGSDLGAKVDVVFPYQAYNNSDVPGERNNSSNPAAVSYDNAD</sequence>
<dbReference type="EMBL" id="CACRZD030000013">
    <property type="protein sequence ID" value="CAA6670372.1"/>
    <property type="molecule type" value="Genomic_DNA"/>
</dbReference>
<comment type="subunit">
    <text evidence="9">Homodimers and heterodimers.</text>
</comment>
<dbReference type="InterPro" id="IPR033389">
    <property type="entry name" value="AUX/IAA_dom"/>
</dbReference>
<evidence type="ECO:0000256" key="1">
    <source>
        <dbReference type="ARBA" id="ARBA00003182"/>
    </source>
</evidence>
<feature type="domain" description="PB1" evidence="12">
    <location>
        <begin position="907"/>
        <end position="991"/>
    </location>
</feature>
<dbReference type="Pfam" id="PF02309">
    <property type="entry name" value="AUX_IAA"/>
    <property type="match status" value="1"/>
</dbReference>
<feature type="region of interest" description="Disordered" evidence="10">
    <location>
        <begin position="1019"/>
        <end position="1039"/>
    </location>
</feature>
<evidence type="ECO:0000256" key="9">
    <source>
        <dbReference type="RuleBase" id="RU004561"/>
    </source>
</evidence>
<dbReference type="SUPFAM" id="SSF101936">
    <property type="entry name" value="DNA-binding pseudobarrel domain"/>
    <property type="match status" value="1"/>
</dbReference>
<comment type="function">
    <text evidence="1 9">Auxin response factors (ARFs) are transcriptional factors that bind specifically to the DNA sequence 5'-TGTCTC-3' found in the auxin-responsive promoter elements (AuxREs).</text>
</comment>
<evidence type="ECO:0000313" key="13">
    <source>
        <dbReference type="EMBL" id="CAA2631129.1"/>
    </source>
</evidence>
<feature type="compositionally biased region" description="Polar residues" evidence="10">
    <location>
        <begin position="1019"/>
        <end position="1031"/>
    </location>
</feature>
<dbReference type="Gene3D" id="3.10.20.90">
    <property type="entry name" value="Phosphatidylinositol 3-kinase Catalytic Subunit, Chain A, domain 1"/>
    <property type="match status" value="1"/>
</dbReference>
<dbReference type="GO" id="GO:0006355">
    <property type="term" value="P:regulation of DNA-templated transcription"/>
    <property type="evidence" value="ECO:0007669"/>
    <property type="project" value="InterPro"/>
</dbReference>
<dbReference type="PANTHER" id="PTHR31384">
    <property type="entry name" value="AUXIN RESPONSE FACTOR 4-RELATED"/>
    <property type="match status" value="1"/>
</dbReference>